<gene>
    <name evidence="13" type="primary">LOC105366306</name>
</gene>
<evidence type="ECO:0000256" key="3">
    <source>
        <dbReference type="ARBA" id="ARBA00012115"/>
    </source>
</evidence>
<dbReference type="PROSITE" id="PS51435">
    <property type="entry name" value="AP_NUCLEASE_F1_4"/>
    <property type="match status" value="1"/>
</dbReference>
<evidence type="ECO:0000256" key="1">
    <source>
        <dbReference type="ARBA" id="ARBA00000493"/>
    </source>
</evidence>
<evidence type="ECO:0000256" key="6">
    <source>
        <dbReference type="ARBA" id="ARBA00022842"/>
    </source>
</evidence>
<dbReference type="PANTHER" id="PTHR22748">
    <property type="entry name" value="AP ENDONUCLEASE"/>
    <property type="match status" value="1"/>
</dbReference>
<feature type="active site" description="Proton donor/acceptor" evidence="7">
    <location>
        <position position="234"/>
    </location>
</feature>
<feature type="binding site" evidence="8">
    <location>
        <position position="236"/>
    </location>
    <ligand>
        <name>Mg(2+)</name>
        <dbReference type="ChEBI" id="CHEBI:18420"/>
        <label>1</label>
    </ligand>
</feature>
<feature type="binding site" evidence="8">
    <location>
        <position position="123"/>
    </location>
    <ligand>
        <name>Mg(2+)</name>
        <dbReference type="ChEBI" id="CHEBI:18420"/>
        <label>1</label>
    </ligand>
</feature>
<dbReference type="GO" id="GO:0003906">
    <property type="term" value="F:DNA-(apurinic or apyrimidinic site) endonuclease activity"/>
    <property type="evidence" value="ECO:0007669"/>
    <property type="project" value="TreeGrafter"/>
</dbReference>
<feature type="site" description="Interaction with DNA substrate" evidence="9">
    <location>
        <position position="332"/>
    </location>
</feature>
<protein>
    <recommendedName>
        <fullName evidence="3">exodeoxyribonuclease III</fullName>
        <ecNumber evidence="3">3.1.11.2</ecNumber>
    </recommendedName>
</protein>
<dbReference type="AlphaFoldDB" id="A0AAJ6YRR3"/>
<feature type="binding site" evidence="8">
    <location>
        <position position="332"/>
    </location>
    <ligand>
        <name>Mg(2+)</name>
        <dbReference type="ChEBI" id="CHEBI:18420"/>
        <label>1</label>
    </ligand>
</feature>
<dbReference type="PROSITE" id="PS00726">
    <property type="entry name" value="AP_NUCLEASE_F1_1"/>
    <property type="match status" value="1"/>
</dbReference>
<organism evidence="12 13">
    <name type="scientific">Ceratosolen solmsi marchali</name>
    <dbReference type="NCBI Taxonomy" id="326594"/>
    <lineage>
        <taxon>Eukaryota</taxon>
        <taxon>Metazoa</taxon>
        <taxon>Ecdysozoa</taxon>
        <taxon>Arthropoda</taxon>
        <taxon>Hexapoda</taxon>
        <taxon>Insecta</taxon>
        <taxon>Pterygota</taxon>
        <taxon>Neoptera</taxon>
        <taxon>Endopterygota</taxon>
        <taxon>Hymenoptera</taxon>
        <taxon>Apocrita</taxon>
        <taxon>Proctotrupomorpha</taxon>
        <taxon>Chalcidoidea</taxon>
        <taxon>Agaonidae</taxon>
        <taxon>Agaoninae</taxon>
        <taxon>Ceratosolen</taxon>
    </lineage>
</organism>
<dbReference type="CDD" id="cd09087">
    <property type="entry name" value="Ape1-like_AP-endo"/>
    <property type="match status" value="1"/>
</dbReference>
<evidence type="ECO:0000256" key="7">
    <source>
        <dbReference type="PIRSR" id="PIRSR604808-1"/>
    </source>
</evidence>
<feature type="binding site" evidence="8">
    <location>
        <position position="234"/>
    </location>
    <ligand>
        <name>Mg(2+)</name>
        <dbReference type="ChEBI" id="CHEBI:18420"/>
        <label>1</label>
    </ligand>
</feature>
<dbReference type="NCBIfam" id="TIGR00195">
    <property type="entry name" value="exoDNase_III"/>
    <property type="match status" value="1"/>
</dbReference>
<evidence type="ECO:0000313" key="13">
    <source>
        <dbReference type="RefSeq" id="XP_011503013.1"/>
    </source>
</evidence>
<reference evidence="13" key="1">
    <citation type="submission" date="2025-08" db="UniProtKB">
        <authorList>
            <consortium name="RefSeq"/>
        </authorList>
    </citation>
    <scope>IDENTIFICATION</scope>
</reference>
<feature type="domain" description="Endonuclease/exonuclease/phosphatase" evidence="11">
    <location>
        <begin position="92"/>
        <end position="332"/>
    </location>
</feature>
<keyword evidence="10" id="KW-0227">DNA damage</keyword>
<dbReference type="GO" id="GO:0006284">
    <property type="term" value="P:base-excision repair"/>
    <property type="evidence" value="ECO:0007669"/>
    <property type="project" value="TreeGrafter"/>
</dbReference>
<feature type="site" description="Transition state stabilizer" evidence="9">
    <location>
        <position position="236"/>
    </location>
</feature>
<keyword evidence="10" id="KW-0234">DNA repair</keyword>
<feature type="binding site" evidence="8">
    <location>
        <position position="331"/>
    </location>
    <ligand>
        <name>Mg(2+)</name>
        <dbReference type="ChEBI" id="CHEBI:18420"/>
        <label>1</label>
    </ligand>
</feature>
<evidence type="ECO:0000256" key="9">
    <source>
        <dbReference type="PIRSR" id="PIRSR604808-3"/>
    </source>
</evidence>
<dbReference type="GO" id="GO:0008311">
    <property type="term" value="F:double-stranded DNA 3'-5' DNA exonuclease activity"/>
    <property type="evidence" value="ECO:0007669"/>
    <property type="project" value="UniProtKB-EC"/>
</dbReference>
<dbReference type="InterPro" id="IPR036691">
    <property type="entry name" value="Endo/exonu/phosph_ase_sf"/>
</dbReference>
<dbReference type="KEGG" id="csol:105366306"/>
<feature type="active site" description="Proton acceptor" evidence="7">
    <location>
        <position position="332"/>
    </location>
</feature>
<keyword evidence="12" id="KW-1185">Reference proteome</keyword>
<dbReference type="InterPro" id="IPR004808">
    <property type="entry name" value="AP_endonuc_1"/>
</dbReference>
<feature type="binding site" evidence="8">
    <location>
        <position position="95"/>
    </location>
    <ligand>
        <name>Mg(2+)</name>
        <dbReference type="ChEBI" id="CHEBI:18420"/>
        <label>1</label>
    </ligand>
</feature>
<accession>A0AAJ6YRR3</accession>
<dbReference type="CTD" id="8568"/>
<dbReference type="GeneID" id="105366306"/>
<feature type="active site" evidence="7">
    <location>
        <position position="195"/>
    </location>
</feature>
<dbReference type="NCBIfam" id="TIGR00633">
    <property type="entry name" value="xth"/>
    <property type="match status" value="1"/>
</dbReference>
<dbReference type="InterPro" id="IPR020847">
    <property type="entry name" value="AP_endonuclease_F1_BS"/>
</dbReference>
<evidence type="ECO:0000256" key="2">
    <source>
        <dbReference type="ARBA" id="ARBA00007092"/>
    </source>
</evidence>
<keyword evidence="6 8" id="KW-0460">Magnesium</keyword>
<proteinExistence type="inferred from homology"/>
<evidence type="ECO:0000256" key="10">
    <source>
        <dbReference type="RuleBase" id="RU362131"/>
    </source>
</evidence>
<dbReference type="GO" id="GO:0016829">
    <property type="term" value="F:lyase activity"/>
    <property type="evidence" value="ECO:0007669"/>
    <property type="project" value="UniProtKB-KW"/>
</dbReference>
<evidence type="ECO:0000256" key="5">
    <source>
        <dbReference type="ARBA" id="ARBA00022801"/>
    </source>
</evidence>
<dbReference type="Pfam" id="PF03372">
    <property type="entry name" value="Exo_endo_phos"/>
    <property type="match status" value="1"/>
</dbReference>
<keyword evidence="13" id="KW-0456">Lyase</keyword>
<dbReference type="GO" id="GO:0003677">
    <property type="term" value="F:DNA binding"/>
    <property type="evidence" value="ECO:0007669"/>
    <property type="project" value="InterPro"/>
</dbReference>
<dbReference type="InterPro" id="IPR005135">
    <property type="entry name" value="Endo/exonuclease/phosphatase"/>
</dbReference>
<dbReference type="PANTHER" id="PTHR22748:SF6">
    <property type="entry name" value="DNA-(APURINIC OR APYRIMIDINIC SITE) ENDONUCLEASE"/>
    <property type="match status" value="1"/>
</dbReference>
<evidence type="ECO:0000256" key="8">
    <source>
        <dbReference type="PIRSR" id="PIRSR604808-2"/>
    </source>
</evidence>
<sequence length="341" mass="39830">MASIELRIFILKNYTDVSQKEKYISNLKNNKKVVAEPDKYIKDKNEFDEPQLKKAKFEKKNLLNKIDSNIDEINYKCTKLNCEGQNYNIKICTWNVAGIRAILKKNGIEYLKREDADIIALQETKCDIRKIPNEGKLKGYTCFFLDSKRAGYCGMALYSKKKPLQVLFGLKNKEFDEEGRLITAEYETFYLVNVYVPNAGQKLVTLPKRLKWNEIFKKYVQDLDKIKPVIICGDMNVAHQEIDLKNPKTNTKSAGFTKEEREAMTNLLQSDFFDAFRSLYPDKTEAYTFWSYFNNARSKNIGWRLDYFILSKRLEKKVCDVVNRSEIFGSDHCPVVFYGKL</sequence>
<evidence type="ECO:0000313" key="12">
    <source>
        <dbReference type="Proteomes" id="UP000695007"/>
    </source>
</evidence>
<comment type="similarity">
    <text evidence="2 10">Belongs to the DNA repair enzymes AP/ExoA family.</text>
</comment>
<dbReference type="Gene3D" id="3.60.10.10">
    <property type="entry name" value="Endonuclease/exonuclease/phosphatase"/>
    <property type="match status" value="1"/>
</dbReference>
<dbReference type="Proteomes" id="UP000695007">
    <property type="component" value="Unplaced"/>
</dbReference>
<keyword evidence="5" id="KW-0378">Hydrolase</keyword>
<dbReference type="EC" id="3.1.11.2" evidence="3"/>
<evidence type="ECO:0000259" key="11">
    <source>
        <dbReference type="Pfam" id="PF03372"/>
    </source>
</evidence>
<keyword evidence="4 8" id="KW-0479">Metal-binding</keyword>
<dbReference type="RefSeq" id="XP_011503013.1">
    <property type="nucleotide sequence ID" value="XM_011504711.1"/>
</dbReference>
<comment type="catalytic activity">
    <reaction evidence="1">
        <text>Exonucleolytic cleavage in the 3'- to 5'-direction to yield nucleoside 5'-phosphates.</text>
        <dbReference type="EC" id="3.1.11.2"/>
    </reaction>
</comment>
<dbReference type="GO" id="GO:0005634">
    <property type="term" value="C:nucleus"/>
    <property type="evidence" value="ECO:0007669"/>
    <property type="project" value="TreeGrafter"/>
</dbReference>
<evidence type="ECO:0000256" key="4">
    <source>
        <dbReference type="ARBA" id="ARBA00022723"/>
    </source>
</evidence>
<feature type="site" description="Important for catalytic activity" evidence="9">
    <location>
        <position position="306"/>
    </location>
</feature>
<dbReference type="SUPFAM" id="SSF56219">
    <property type="entry name" value="DNase I-like"/>
    <property type="match status" value="1"/>
</dbReference>
<name>A0AAJ6YRR3_9HYME</name>
<dbReference type="GO" id="GO:0046872">
    <property type="term" value="F:metal ion binding"/>
    <property type="evidence" value="ECO:0007669"/>
    <property type="project" value="UniProtKB-KW"/>
</dbReference>
<comment type="cofactor">
    <cofactor evidence="8 10">
        <name>Mg(2+)</name>
        <dbReference type="ChEBI" id="CHEBI:18420"/>
    </cofactor>
    <cofactor evidence="8 10">
        <name>Mn(2+)</name>
        <dbReference type="ChEBI" id="CHEBI:29035"/>
    </cofactor>
    <text evidence="8 10">Probably binds two magnesium or manganese ions per subunit.</text>
</comment>
<dbReference type="GO" id="GO:0008081">
    <property type="term" value="F:phosphoric diester hydrolase activity"/>
    <property type="evidence" value="ECO:0007669"/>
    <property type="project" value="TreeGrafter"/>
</dbReference>
<keyword evidence="8" id="KW-0464">Manganese</keyword>